<dbReference type="EMBL" id="VSSQ01005525">
    <property type="protein sequence ID" value="MPM29494.1"/>
    <property type="molecule type" value="Genomic_DNA"/>
</dbReference>
<dbReference type="GO" id="GO:0050112">
    <property type="term" value="F:inositol 2-dehydrogenase (NAD+) activity"/>
    <property type="evidence" value="ECO:0007669"/>
    <property type="project" value="UniProtKB-EC"/>
</dbReference>
<dbReference type="SUPFAM" id="SSF55347">
    <property type="entry name" value="Glyceraldehyde-3-phosphate dehydrogenase-like, C-terminal domain"/>
    <property type="match status" value="1"/>
</dbReference>
<evidence type="ECO:0000259" key="1">
    <source>
        <dbReference type="Pfam" id="PF01408"/>
    </source>
</evidence>
<feature type="domain" description="Gfo/Idh/MocA-like oxidoreductase N-terminal" evidence="1">
    <location>
        <begin position="6"/>
        <end position="124"/>
    </location>
</feature>
<dbReference type="PANTHER" id="PTHR43708">
    <property type="entry name" value="CONSERVED EXPRESSED OXIDOREDUCTASE (EUROFUNG)"/>
    <property type="match status" value="1"/>
</dbReference>
<keyword evidence="3" id="KW-0560">Oxidoreductase</keyword>
<dbReference type="InterPro" id="IPR000683">
    <property type="entry name" value="Gfo/Idh/MocA-like_OxRdtase_N"/>
</dbReference>
<protein>
    <submittedName>
        <fullName evidence="3">Inositol 2-dehydrogenase/D-chiro-inositol 3-dehydrogenase</fullName>
        <ecNumber evidence="3">1.1.1.18</ecNumber>
    </submittedName>
</protein>
<reference evidence="3" key="1">
    <citation type="submission" date="2019-08" db="EMBL/GenBank/DDBJ databases">
        <authorList>
            <person name="Kucharzyk K."/>
            <person name="Murdoch R.W."/>
            <person name="Higgins S."/>
            <person name="Loffler F."/>
        </authorList>
    </citation>
    <scope>NUCLEOTIDE SEQUENCE</scope>
</reference>
<dbReference type="InterPro" id="IPR036291">
    <property type="entry name" value="NAD(P)-bd_dom_sf"/>
</dbReference>
<dbReference type="AlphaFoldDB" id="A0A644YTY2"/>
<dbReference type="Gene3D" id="3.40.50.720">
    <property type="entry name" value="NAD(P)-binding Rossmann-like Domain"/>
    <property type="match status" value="1"/>
</dbReference>
<proteinExistence type="predicted"/>
<dbReference type="PANTHER" id="PTHR43708:SF8">
    <property type="entry name" value="OXIDOREDUCTASE"/>
    <property type="match status" value="1"/>
</dbReference>
<dbReference type="GO" id="GO:0000166">
    <property type="term" value="F:nucleotide binding"/>
    <property type="evidence" value="ECO:0007669"/>
    <property type="project" value="InterPro"/>
</dbReference>
<evidence type="ECO:0000259" key="2">
    <source>
        <dbReference type="Pfam" id="PF22725"/>
    </source>
</evidence>
<sequence>MNRKLSVGVIGTGSMGESHVRTLRCSCPSVMVSAISDTDENRMRSLAEDLGGLDCFSNPMTLIDQVDALVIASPDATHSTYVLAALEQKKPVFCEKPLASTVEDAVGILQMEESLGIKLVSVGFNRRFDNRHTALKQLLADSGFGRPLLFKGEHRNARAMYHTDGPFILNNSGGHDVDSACWLLGSIPKEVYCYGIRSRESLDAMACDLLVVNLLMENGSRAIAEIYVNAAYGYEVNAQVVCQEGVLSTAGVELVTVRRQQKQYSCVGDDFRAYFAHSYRLEMQNWVHSLTSKVPFQGADAWDGYLALLTTNIAGYSLTTGTICPIEPMAKPSIYQGEII</sequence>
<accession>A0A644YTY2</accession>
<dbReference type="SUPFAM" id="SSF51735">
    <property type="entry name" value="NAD(P)-binding Rossmann-fold domains"/>
    <property type="match status" value="1"/>
</dbReference>
<dbReference type="EC" id="1.1.1.18" evidence="3"/>
<dbReference type="InterPro" id="IPR051317">
    <property type="entry name" value="Gfo/Idh/MocA_oxidoreduct"/>
</dbReference>
<dbReference type="InterPro" id="IPR055170">
    <property type="entry name" value="GFO_IDH_MocA-like_dom"/>
</dbReference>
<organism evidence="3">
    <name type="scientific">bioreactor metagenome</name>
    <dbReference type="NCBI Taxonomy" id="1076179"/>
    <lineage>
        <taxon>unclassified sequences</taxon>
        <taxon>metagenomes</taxon>
        <taxon>ecological metagenomes</taxon>
    </lineage>
</organism>
<gene>
    <name evidence="3" type="primary">iolG_55</name>
    <name evidence="3" type="ORF">SDC9_76034</name>
</gene>
<dbReference type="Gene3D" id="3.30.360.10">
    <property type="entry name" value="Dihydrodipicolinate Reductase, domain 2"/>
    <property type="match status" value="1"/>
</dbReference>
<evidence type="ECO:0000313" key="3">
    <source>
        <dbReference type="EMBL" id="MPM29494.1"/>
    </source>
</evidence>
<dbReference type="Pfam" id="PF01408">
    <property type="entry name" value="GFO_IDH_MocA"/>
    <property type="match status" value="1"/>
</dbReference>
<comment type="caution">
    <text evidence="3">The sequence shown here is derived from an EMBL/GenBank/DDBJ whole genome shotgun (WGS) entry which is preliminary data.</text>
</comment>
<name>A0A644YTY2_9ZZZZ</name>
<dbReference type="Pfam" id="PF22725">
    <property type="entry name" value="GFO_IDH_MocA_C3"/>
    <property type="match status" value="1"/>
</dbReference>
<feature type="domain" description="GFO/IDH/MocA-like oxidoreductase" evidence="2">
    <location>
        <begin position="133"/>
        <end position="247"/>
    </location>
</feature>